<dbReference type="Proteomes" id="UP000046393">
    <property type="component" value="Unplaced"/>
</dbReference>
<evidence type="ECO:0000313" key="3">
    <source>
        <dbReference type="WBParaSite" id="SMUV_0001078701-mRNA-1"/>
    </source>
</evidence>
<protein>
    <submittedName>
        <fullName evidence="3">Flocculation protein FLO11-like</fullName>
    </submittedName>
</protein>
<feature type="region of interest" description="Disordered" evidence="1">
    <location>
        <begin position="1"/>
        <end position="23"/>
    </location>
</feature>
<dbReference type="AlphaFoldDB" id="A0A0N5B0I5"/>
<proteinExistence type="predicted"/>
<feature type="region of interest" description="Disordered" evidence="1">
    <location>
        <begin position="252"/>
        <end position="275"/>
    </location>
</feature>
<accession>A0A0N5B0I5</accession>
<reference evidence="3" key="1">
    <citation type="submission" date="2017-02" db="UniProtKB">
        <authorList>
            <consortium name="WormBaseParasite"/>
        </authorList>
    </citation>
    <scope>IDENTIFICATION</scope>
</reference>
<dbReference type="WBParaSite" id="SMUV_0001078701-mRNA-1">
    <property type="protein sequence ID" value="SMUV_0001078701-mRNA-1"/>
    <property type="gene ID" value="SMUV_0001078701"/>
</dbReference>
<evidence type="ECO:0000313" key="2">
    <source>
        <dbReference type="Proteomes" id="UP000046393"/>
    </source>
</evidence>
<sequence>MQTNDEKDDKESRNIRKYNSSTLSKSIFRSTPLKEIHPTQKSFSSSAIQSDIASLIRNSTTNNDTVNSTKISNLFAAAQKKLTTEAAEESANFVDLKSKGVKSLTVPSTTAVATAVPSTTTTVVTTELSVADPLATIPPALTTSSTNSASKLQSMSKNTAPSPLSAFDVNVTLDESANVKKSKEFHKLVPTSATTANRATISDDVIPATVAVSNSGNTEVKETLSNRISKGIIELTQGSSDRLQRWKSKLQSGKRHKELSSSNNSNSNNSNSTLSSAVNSSSVAAASSAALQRWVFVLLLEIFFAKK</sequence>
<feature type="compositionally biased region" description="Basic and acidic residues" evidence="1">
    <location>
        <begin position="1"/>
        <end position="14"/>
    </location>
</feature>
<organism evidence="2 3">
    <name type="scientific">Syphacia muris</name>
    <dbReference type="NCBI Taxonomy" id="451379"/>
    <lineage>
        <taxon>Eukaryota</taxon>
        <taxon>Metazoa</taxon>
        <taxon>Ecdysozoa</taxon>
        <taxon>Nematoda</taxon>
        <taxon>Chromadorea</taxon>
        <taxon>Rhabditida</taxon>
        <taxon>Spirurina</taxon>
        <taxon>Oxyuridomorpha</taxon>
        <taxon>Oxyuroidea</taxon>
        <taxon>Oxyuridae</taxon>
        <taxon>Syphacia</taxon>
    </lineage>
</organism>
<feature type="compositionally biased region" description="Low complexity" evidence="1">
    <location>
        <begin position="260"/>
        <end position="275"/>
    </location>
</feature>
<evidence type="ECO:0000256" key="1">
    <source>
        <dbReference type="SAM" id="MobiDB-lite"/>
    </source>
</evidence>
<name>A0A0N5B0I5_9BILA</name>
<keyword evidence="2" id="KW-1185">Reference proteome</keyword>